<evidence type="ECO:0000256" key="1">
    <source>
        <dbReference type="SAM" id="MobiDB-lite"/>
    </source>
</evidence>
<feature type="region of interest" description="Disordered" evidence="1">
    <location>
        <begin position="24"/>
        <end position="94"/>
    </location>
</feature>
<dbReference type="Proteomes" id="UP000593571">
    <property type="component" value="Unassembled WGS sequence"/>
</dbReference>
<keyword evidence="3" id="KW-1185">Reference proteome</keyword>
<reference evidence="2 3" key="1">
    <citation type="journal article" date="2020" name="Nature">
        <title>Six reference-quality genomes reveal evolution of bat adaptations.</title>
        <authorList>
            <person name="Jebb D."/>
            <person name="Huang Z."/>
            <person name="Pippel M."/>
            <person name="Hughes G.M."/>
            <person name="Lavrichenko K."/>
            <person name="Devanna P."/>
            <person name="Winkler S."/>
            <person name="Jermiin L.S."/>
            <person name="Skirmuntt E.C."/>
            <person name="Katzourakis A."/>
            <person name="Burkitt-Gray L."/>
            <person name="Ray D.A."/>
            <person name="Sullivan K.A.M."/>
            <person name="Roscito J.G."/>
            <person name="Kirilenko B.M."/>
            <person name="Davalos L.M."/>
            <person name="Corthals A.P."/>
            <person name="Power M.L."/>
            <person name="Jones G."/>
            <person name="Ransome R.D."/>
            <person name="Dechmann D.K.N."/>
            <person name="Locatelli A.G."/>
            <person name="Puechmaille S.J."/>
            <person name="Fedrigo O."/>
            <person name="Jarvis E.D."/>
            <person name="Hiller M."/>
            <person name="Vernes S.C."/>
            <person name="Myers E.W."/>
            <person name="Teeling E.C."/>
        </authorList>
    </citation>
    <scope>NUCLEOTIDE SEQUENCE [LARGE SCALE GENOMIC DNA]</scope>
    <source>
        <strain evidence="2">MRouAeg1</strain>
        <tissue evidence="2">Muscle</tissue>
    </source>
</reference>
<name>A0A7J8DFS2_ROUAE</name>
<gene>
    <name evidence="2" type="ORF">HJG63_003356</name>
</gene>
<protein>
    <submittedName>
        <fullName evidence="2">Uncharacterized protein</fullName>
    </submittedName>
</protein>
<proteinExistence type="predicted"/>
<feature type="compositionally biased region" description="Low complexity" evidence="1">
    <location>
        <begin position="79"/>
        <end position="94"/>
    </location>
</feature>
<dbReference type="EMBL" id="JACASE010000012">
    <property type="protein sequence ID" value="KAF6422018.1"/>
    <property type="molecule type" value="Genomic_DNA"/>
</dbReference>
<evidence type="ECO:0000313" key="3">
    <source>
        <dbReference type="Proteomes" id="UP000593571"/>
    </source>
</evidence>
<comment type="caution">
    <text evidence="2">The sequence shown here is derived from an EMBL/GenBank/DDBJ whole genome shotgun (WGS) entry which is preliminary data.</text>
</comment>
<organism evidence="2 3">
    <name type="scientific">Rousettus aegyptiacus</name>
    <name type="common">Egyptian fruit bat</name>
    <name type="synonym">Pteropus aegyptiacus</name>
    <dbReference type="NCBI Taxonomy" id="9407"/>
    <lineage>
        <taxon>Eukaryota</taxon>
        <taxon>Metazoa</taxon>
        <taxon>Chordata</taxon>
        <taxon>Craniata</taxon>
        <taxon>Vertebrata</taxon>
        <taxon>Euteleostomi</taxon>
        <taxon>Mammalia</taxon>
        <taxon>Eutheria</taxon>
        <taxon>Laurasiatheria</taxon>
        <taxon>Chiroptera</taxon>
        <taxon>Yinpterochiroptera</taxon>
        <taxon>Pteropodoidea</taxon>
        <taxon>Pteropodidae</taxon>
        <taxon>Rousettinae</taxon>
        <taxon>Rousettus</taxon>
    </lineage>
</organism>
<accession>A0A7J8DFS2</accession>
<sequence length="94" mass="10160">MRSPQSRTLTWGCTPESLYPHVPCRAGQLYPPHPQLRTPRSTQESKEDAQPGYHRNGALSVPARAGGQRSPKPVPLPVPGSGLLSESFGSFTNP</sequence>
<evidence type="ECO:0000313" key="2">
    <source>
        <dbReference type="EMBL" id="KAF6422018.1"/>
    </source>
</evidence>
<dbReference type="AlphaFoldDB" id="A0A7J8DFS2"/>